<dbReference type="Pfam" id="PF05685">
    <property type="entry name" value="Uma2"/>
    <property type="match status" value="1"/>
</dbReference>
<evidence type="ECO:0000313" key="2">
    <source>
        <dbReference type="EMBL" id="UYM18549.1"/>
    </source>
</evidence>
<keyword evidence="2" id="KW-0540">Nuclease</keyword>
<name>A0ABY6H1S0_9GAMM</name>
<feature type="domain" description="Putative restriction endonuclease" evidence="1">
    <location>
        <begin position="13"/>
        <end position="181"/>
    </location>
</feature>
<gene>
    <name evidence="2" type="ORF">NX720_11810</name>
</gene>
<dbReference type="PANTHER" id="PTHR36558">
    <property type="entry name" value="GLR1098 PROTEIN"/>
    <property type="match status" value="1"/>
</dbReference>
<dbReference type="GO" id="GO:0004519">
    <property type="term" value="F:endonuclease activity"/>
    <property type="evidence" value="ECO:0007669"/>
    <property type="project" value="UniProtKB-KW"/>
</dbReference>
<keyword evidence="3" id="KW-1185">Reference proteome</keyword>
<dbReference type="InterPro" id="IPR011335">
    <property type="entry name" value="Restrct_endonuc-II-like"/>
</dbReference>
<dbReference type="InterPro" id="IPR008538">
    <property type="entry name" value="Uma2"/>
</dbReference>
<evidence type="ECO:0000313" key="3">
    <source>
        <dbReference type="Proteomes" id="UP001163255"/>
    </source>
</evidence>
<dbReference type="RefSeq" id="WP_262601309.1">
    <property type="nucleotide sequence ID" value="NZ_CP103300.1"/>
</dbReference>
<dbReference type="Proteomes" id="UP001163255">
    <property type="component" value="Chromosome"/>
</dbReference>
<protein>
    <submittedName>
        <fullName evidence="2">Uma2 family endonuclease</fullName>
    </submittedName>
</protein>
<sequence>MPHKITHALVTPEAYLSHEKASQDTRHEYIDGYVVAMAGGSIRHGKMITNIARLLGNHLVGKPCDVFSSDVKLKVESAFVKSFRYPDVMVSCEQNRRFDDMCESATVLVEVLSESTELTDRVYKSAEYGHVLKATQGEYLVVDPDHPVIEKRMWHEGRFEVVATYGSGDIITLDSLKLELSMDDLYPDSSGAGLA</sequence>
<evidence type="ECO:0000259" key="1">
    <source>
        <dbReference type="Pfam" id="PF05685"/>
    </source>
</evidence>
<accession>A0ABY6H1S0</accession>
<dbReference type="InterPro" id="IPR012296">
    <property type="entry name" value="Nuclease_put_TT1808"/>
</dbReference>
<dbReference type="Gene3D" id="3.90.1570.10">
    <property type="entry name" value="tt1808, chain A"/>
    <property type="match status" value="1"/>
</dbReference>
<dbReference type="CDD" id="cd06260">
    <property type="entry name" value="DUF820-like"/>
    <property type="match status" value="1"/>
</dbReference>
<keyword evidence="2" id="KW-0378">Hydrolase</keyword>
<reference evidence="2" key="1">
    <citation type="submission" date="2022-10" db="EMBL/GenBank/DDBJ databases">
        <title>Completed Genome Sequence of two octocoral isolated bacterium, Endozoicomonas euniceicola EF212T and Endozoicomonas gorgoniicola PS125T.</title>
        <authorList>
            <person name="Chiou Y.-J."/>
            <person name="Chen Y.-H."/>
        </authorList>
    </citation>
    <scope>NUCLEOTIDE SEQUENCE</scope>
    <source>
        <strain evidence="2">EF212</strain>
    </source>
</reference>
<dbReference type="EMBL" id="CP103300">
    <property type="protein sequence ID" value="UYM18549.1"/>
    <property type="molecule type" value="Genomic_DNA"/>
</dbReference>
<keyword evidence="2" id="KW-0255">Endonuclease</keyword>
<dbReference type="SUPFAM" id="SSF52980">
    <property type="entry name" value="Restriction endonuclease-like"/>
    <property type="match status" value="1"/>
</dbReference>
<proteinExistence type="predicted"/>
<organism evidence="2 3">
    <name type="scientific">Endozoicomonas euniceicola</name>
    <dbReference type="NCBI Taxonomy" id="1234143"/>
    <lineage>
        <taxon>Bacteria</taxon>
        <taxon>Pseudomonadati</taxon>
        <taxon>Pseudomonadota</taxon>
        <taxon>Gammaproteobacteria</taxon>
        <taxon>Oceanospirillales</taxon>
        <taxon>Endozoicomonadaceae</taxon>
        <taxon>Endozoicomonas</taxon>
    </lineage>
</organism>
<dbReference type="PANTHER" id="PTHR36558:SF1">
    <property type="entry name" value="RESTRICTION ENDONUCLEASE DOMAIN-CONTAINING PROTEIN-RELATED"/>
    <property type="match status" value="1"/>
</dbReference>